<sequence length="2932" mass="307953">MKVISLLANCSVVSVDSNILIKNSEGQTIKLEPGMELHSGDILLLPDDSNVVLHSNNQSVKITNTDGFVQHVATGDAAHNVAIYQQFSLDGSEQHHQTTDVQDNVTPDASTGSEVAALQQIILGDQDPTTQFKAPAAGAPVIESSSIGDFGQIIYDDDQMLAKAGFQTAYMPGEHLDRHDDSYPQLHEDLTASITINTIAQDDIVDATESHQKQAITGSVGGDVKVGDIVEVTLDGKSLGTTTVVQGANGLVWSLDGVDGNALLTAGMDKVQASVSTADSLGNSATAQANHDYSVKVEAAITINPITGDNVITQKEGHEPQLPITGTVGKDVEPGDTVTVTVHGHKYTTTVTDDKTWSVDVKGDDILHADKATATVTTHYGVAHEATATTDEPYKVDIQATIKINNIGGDDIINEKESHSKVPVTGTVGGDVKEGDTVTVHIGGHDYTTKVGGDKTWTVDVDGSDLVNNPNHDVTATVTTDDGAGHSTTANDHKPYDVDTSINATITIDTIAHDDVVDATESHQKQTITGTVGGDVKVGDTVEVTLDGQSLGTTKVVQGAHGLVWSLDGVDGNTLLTAHADKVEASVTTEDKAGNSATANATHDYSVKVEAAITINPITGDNVITQKEGHEPQLPITGTVGKDVEPGDVVTVTIGEHSYTTKVTADKTWSVNVTGSDVLHADQATATVTTSYGVAHEATATTEEHYSVGIEATIKITNIGGDGVINEKESHSKVPVTGTVGGDVKEGDTVTVHIGGHDYTTHVGSDKKWTVDVDGSALVENKGHDVTASVTTSDDAGHHASAHTDKPYDVDTSINAIITIDTIAHDDVVDATESHQKQTITGTVGGDVKVGDTVEVTLDGQSLGTTKVVQGAHGLVWSLDGVDGKTLLTAHADKVEATVSTEDKAGNTATAQATHDYSVKVEAAITINPITGDNVITQKEGHEAQLPITGTVGKDVEPGDTVTVTVHGHKYTTTVTDDKTWSVNVTGSDVLHADQATATVTTSYGVAHEATATTEEHYSVGIEATIKITNIGGDGVINEKESHSKVPVTGTVGGDVKEGDTVTVHIGGHDYTTKVGGDKTWTVDVDGSALVKNRGHDVTATVTTSDDAGHHASAHADKPYDVDTSINASITIDTIAHDDVVDATESHQKQTITGTVGGDVKVGDTVEVTLDGQSLGTTKVVQGAHGLVWSLDGVDGNTLLTAHADKVEASVTTEDKAGNSATANATHDYSVKVEAAITINPITGDNVITQKEGHEAQLPITGTVGKDVEPGDTVTVTVHGHKYTTTVTDDKTWSVDVKGDDILHADKATATVTTSYGVAHEATATTDEPYKVDIQATIKITNIGGDGVINEKESHSKVPVTGAVGGDVKEGDTVTVHIGGHDYTTKVGGDKTWTVNVDGSALVENKGHDVTASVTTSDDAGHYASAHTDKPYDVDTSINASITIDTIAHDDVVDATESHQKQSITGTVGGDVKVGDTVEVTLDSQSLGTTKVVQGAHGLVWSLDGVDGKTLLTAHADKVEATVSTEDKAGNTATAHTTHDYSVKVEAAITINPITGDNVITQKEGHEPQLPITGTVGKDVEPGDVVTLTIGEHSYTTKVTADKTWSVDVKGDDILHADKATATVTTSYGVAHEATATTDEPYKVDIQATIKITNIGGDGVINEKESHSKVPVTGTVGGDVKEGDTVTVHIGGHDYTTKVGGDKTWTVDVDGSALVENKGHDVTASVTTSDDAGHHASAHTDKPYDVDTSINATITIDTIAHDDVVDATESHQKQSITGTVGGDAKVGDTVEVTLDGQSLGTTKVVQGAHGLVWSLDGIDGKTLLTAHADKVEASVTTEDKAGNTATANATHDYSVKVEAAITINPITGDNVITQKEGHEPQLPITGTVGKDVEPGDSVIVTINKHEYETKVKADKTWTVNVTGNDVLHADQATATVTTSYGVAHEATATTDEPYKVDIQATIKITNIGGDGVINEKESHSKVPVTGTVGGDVKEGDTVTVQIGGHDYTTKVGGDKTWTVDVDGSALVKNRGHDVTASVTTSDDAGHHASAQTDKPYDVDTSINASITIDTIAHDDVVDATESHQKQSITGTVGGDVKVGDTVEVTLDGQSLGTTKVVQGAHGLVWSLDGVDGNTLLTAHADKVEATVSTEDKAGNTATAQATHDYSVKVEAAITINPITGDNVITQKEGHEPQLPITGTVGKDVEPGDSVIVTINKHEYETKVKADKTWTVNVTGDDVLHADQATATVTTHYGIAHEATATAHESYKVIIDASIKITSIADDDILTPNEAKSDHVAIMGDVGQDVENGDKVTLTVNGHEYDGEAKDGHFSIDVLGKDLLDDPDRTVEANVTATDDAHHMASASTSHHYQVDGVVVQGDNGDNTITGTNGSDLLIGDLTPPQAEQQPVNINYVIDISGSMYYGRMLTLDAVKDHVAKSYEVYVDSNSTLTASDGTKLSDRPGWVTVSYDQLKAGLQYDAGSRAGIDIKASDGEYFHTKFDALPYLMDIVKQSYQTLTQEILHNIDDKSKLEFNIVTFSNAVRGNTTFHYDDSTHQFVNKQNVTIENYIHDLTAGGGTQFEWPLKDASAHITDSSKRNVVYFLSDGKDEDKLDTTGIHFLKGTEIVSIGVGPSADAKQMGEIAQMGTGYDKDNPNAPSYSKVITNGNELNDIFHNIGLHFTPGSDTMTGGMDDDVLIGDALNLDWMHHAGMLDNIHLDHDAAQKPAEVLKAYLHEKLGREVHTIDLDHFITENTDKFLGGQHGGNDTLNGNGGNDILFGDGGNDTLNGGDGHDLLLGGYGNDILSGGNGDDILTGGSGSDLFLFDSISKDQVSTDHITDFNVKEDKLNISDLLDKNDHQNSLDSLLFHVDAKFVVDDDGKKDLELTVKTESGKEQNIILDNVDVNGLSLGDTSSSHEIVKSLFDHHVFTTTHHS</sequence>
<evidence type="ECO:0000313" key="5">
    <source>
        <dbReference type="Proteomes" id="UP000240530"/>
    </source>
</evidence>
<dbReference type="InterPro" id="IPR049826">
    <property type="entry name" value="Ig-like_ice"/>
</dbReference>
<dbReference type="GO" id="GO:0005509">
    <property type="term" value="F:calcium ion binding"/>
    <property type="evidence" value="ECO:0007669"/>
    <property type="project" value="InterPro"/>
</dbReference>
<keyword evidence="1" id="KW-0106">Calcium</keyword>
<protein>
    <recommendedName>
        <fullName evidence="3">VWFA domain-containing protein</fullName>
    </recommendedName>
</protein>
<dbReference type="PROSITE" id="PS50234">
    <property type="entry name" value="VWFA"/>
    <property type="match status" value="1"/>
</dbReference>
<feature type="region of interest" description="Disordered" evidence="2">
    <location>
        <begin position="1724"/>
        <end position="1743"/>
    </location>
</feature>
<dbReference type="NCBIfam" id="NF012196">
    <property type="entry name" value="Ig_like_ice"/>
    <property type="match status" value="21"/>
</dbReference>
<feature type="domain" description="VWFA" evidence="3">
    <location>
        <begin position="2484"/>
        <end position="2674"/>
    </location>
</feature>
<accession>A0A2T3KR82</accession>
<dbReference type="InterPro" id="IPR002035">
    <property type="entry name" value="VWF_A"/>
</dbReference>
<organism evidence="4 5">
    <name type="scientific">Photobacterium leiognathi subsp. mandapamensis</name>
    <name type="common">Photobacterium mandapamensis</name>
    <dbReference type="NCBI Taxonomy" id="48408"/>
    <lineage>
        <taxon>Bacteria</taxon>
        <taxon>Pseudomonadati</taxon>
        <taxon>Pseudomonadota</taxon>
        <taxon>Gammaproteobacteria</taxon>
        <taxon>Vibrionales</taxon>
        <taxon>Vibrionaceae</taxon>
        <taxon>Photobacterium</taxon>
    </lineage>
</organism>
<dbReference type="InterPro" id="IPR011049">
    <property type="entry name" value="Serralysin-like_metalloprot_C"/>
</dbReference>
<feature type="compositionally biased region" description="Basic and acidic residues" evidence="2">
    <location>
        <begin position="1731"/>
        <end position="1743"/>
    </location>
</feature>
<dbReference type="SUPFAM" id="SSF53300">
    <property type="entry name" value="vWA-like"/>
    <property type="match status" value="1"/>
</dbReference>
<dbReference type="NCBIfam" id="NF033682">
    <property type="entry name" value="retention_LapA"/>
    <property type="match status" value="1"/>
</dbReference>
<dbReference type="RefSeq" id="WP_107185830.1">
    <property type="nucleotide sequence ID" value="NZ_JAWQGC010000001.1"/>
</dbReference>
<reference evidence="4 5" key="1">
    <citation type="submission" date="2018-03" db="EMBL/GenBank/DDBJ databases">
        <title>Whole genome sequencing of Histamine producing bacteria.</title>
        <authorList>
            <person name="Butler K."/>
        </authorList>
    </citation>
    <scope>NUCLEOTIDE SEQUENCE [LARGE SCALE GENOMIC DNA]</scope>
    <source>
        <strain evidence="4 5">Res.4.1</strain>
    </source>
</reference>
<evidence type="ECO:0000259" key="3">
    <source>
        <dbReference type="PROSITE" id="PS50234"/>
    </source>
</evidence>
<dbReference type="InterPro" id="IPR001343">
    <property type="entry name" value="Hemolysn_Ca-bd"/>
</dbReference>
<evidence type="ECO:0000313" key="4">
    <source>
        <dbReference type="EMBL" id="PSV08799.1"/>
    </source>
</evidence>
<gene>
    <name evidence="4" type="ORF">C0W93_17375</name>
</gene>
<name>A0A2T3KR82_PHOLD</name>
<proteinExistence type="predicted"/>
<feature type="region of interest" description="Disordered" evidence="2">
    <location>
        <begin position="2035"/>
        <end position="2055"/>
    </location>
</feature>
<dbReference type="Gene3D" id="2.60.40.10">
    <property type="entry name" value="Immunoglobulins"/>
    <property type="match status" value="21"/>
</dbReference>
<dbReference type="InterPro" id="IPR036465">
    <property type="entry name" value="vWFA_dom_sf"/>
</dbReference>
<dbReference type="PROSITE" id="PS00330">
    <property type="entry name" value="HEMOLYSIN_CALCIUM"/>
    <property type="match status" value="3"/>
</dbReference>
<dbReference type="EMBL" id="PYNS01000025">
    <property type="protein sequence ID" value="PSV08799.1"/>
    <property type="molecule type" value="Genomic_DNA"/>
</dbReference>
<dbReference type="Pfam" id="PF00353">
    <property type="entry name" value="HemolysinCabind"/>
    <property type="match status" value="3"/>
</dbReference>
<dbReference type="NCBIfam" id="TIGR03661">
    <property type="entry name" value="T1SS_VCA0849"/>
    <property type="match status" value="1"/>
</dbReference>
<dbReference type="CDD" id="cd00198">
    <property type="entry name" value="vWFA"/>
    <property type="match status" value="1"/>
</dbReference>
<dbReference type="InterPro" id="IPR019960">
    <property type="entry name" value="T1SS_VCA0849"/>
</dbReference>
<comment type="caution">
    <text evidence="4">The sequence shown here is derived from an EMBL/GenBank/DDBJ whole genome shotgun (WGS) entry which is preliminary data.</text>
</comment>
<evidence type="ECO:0000256" key="2">
    <source>
        <dbReference type="SAM" id="MobiDB-lite"/>
    </source>
</evidence>
<evidence type="ECO:0000256" key="1">
    <source>
        <dbReference type="ARBA" id="ARBA00022837"/>
    </source>
</evidence>
<dbReference type="InterPro" id="IPR018511">
    <property type="entry name" value="Hemolysin-typ_Ca-bd_CS"/>
</dbReference>
<dbReference type="NCBIfam" id="NF033510">
    <property type="entry name" value="Ca_tandemer"/>
    <property type="match status" value="21"/>
</dbReference>
<dbReference type="SUPFAM" id="SSF51120">
    <property type="entry name" value="beta-Roll"/>
    <property type="match status" value="1"/>
</dbReference>
<dbReference type="InterPro" id="IPR013783">
    <property type="entry name" value="Ig-like_fold"/>
</dbReference>
<dbReference type="Proteomes" id="UP000240530">
    <property type="component" value="Unassembled WGS sequence"/>
</dbReference>
<dbReference type="PRINTS" id="PR00313">
    <property type="entry name" value="CABNDNGRPT"/>
</dbReference>
<dbReference type="InterPro" id="IPR047777">
    <property type="entry name" value="LapA-like_RM"/>
</dbReference>